<name>A0A7J7NEL0_9MAGN</name>
<dbReference type="OrthoDB" id="639110at2759"/>
<dbReference type="Proteomes" id="UP000541444">
    <property type="component" value="Unassembled WGS sequence"/>
</dbReference>
<feature type="compositionally biased region" description="Basic and acidic residues" evidence="1">
    <location>
        <begin position="46"/>
        <end position="55"/>
    </location>
</feature>
<evidence type="ECO:0000313" key="2">
    <source>
        <dbReference type="EMBL" id="KAF6165661.1"/>
    </source>
</evidence>
<comment type="caution">
    <text evidence="2">The sequence shown here is derived from an EMBL/GenBank/DDBJ whole genome shotgun (WGS) entry which is preliminary data.</text>
</comment>
<protein>
    <submittedName>
        <fullName evidence="2">Uncharacterized protein</fullName>
    </submittedName>
</protein>
<keyword evidence="3" id="KW-1185">Reference proteome</keyword>
<sequence length="109" mass="12731">MSKMGSSIGRNMWMMQELRRRRLQINAKSKVHNKKKENVSRAAKGHGKDPNPKYLRDEDANLFEESSVSITKGNFEDDSSLQQEKPAPKKRQKLHWGYHLVQSIYLFVD</sequence>
<reference evidence="2 3" key="1">
    <citation type="journal article" date="2020" name="IScience">
        <title>Genome Sequencing of the Endangered Kingdonia uniflora (Circaeasteraceae, Ranunculales) Reveals Potential Mechanisms of Evolutionary Specialization.</title>
        <authorList>
            <person name="Sun Y."/>
            <person name="Deng T."/>
            <person name="Zhang A."/>
            <person name="Moore M.J."/>
            <person name="Landis J.B."/>
            <person name="Lin N."/>
            <person name="Zhang H."/>
            <person name="Zhang X."/>
            <person name="Huang J."/>
            <person name="Zhang X."/>
            <person name="Sun H."/>
            <person name="Wang H."/>
        </authorList>
    </citation>
    <scope>NUCLEOTIDE SEQUENCE [LARGE SCALE GENOMIC DNA]</scope>
    <source>
        <strain evidence="2">TB1705</strain>
        <tissue evidence="2">Leaf</tissue>
    </source>
</reference>
<proteinExistence type="predicted"/>
<dbReference type="AlphaFoldDB" id="A0A7J7NEL0"/>
<dbReference type="EMBL" id="JACGCM010000816">
    <property type="protein sequence ID" value="KAF6165661.1"/>
    <property type="molecule type" value="Genomic_DNA"/>
</dbReference>
<gene>
    <name evidence="2" type="ORF">GIB67_012558</name>
</gene>
<evidence type="ECO:0000313" key="3">
    <source>
        <dbReference type="Proteomes" id="UP000541444"/>
    </source>
</evidence>
<feature type="region of interest" description="Disordered" evidence="1">
    <location>
        <begin position="69"/>
        <end position="93"/>
    </location>
</feature>
<organism evidence="2 3">
    <name type="scientific">Kingdonia uniflora</name>
    <dbReference type="NCBI Taxonomy" id="39325"/>
    <lineage>
        <taxon>Eukaryota</taxon>
        <taxon>Viridiplantae</taxon>
        <taxon>Streptophyta</taxon>
        <taxon>Embryophyta</taxon>
        <taxon>Tracheophyta</taxon>
        <taxon>Spermatophyta</taxon>
        <taxon>Magnoliopsida</taxon>
        <taxon>Ranunculales</taxon>
        <taxon>Circaeasteraceae</taxon>
        <taxon>Kingdonia</taxon>
    </lineage>
</organism>
<evidence type="ECO:0000256" key="1">
    <source>
        <dbReference type="SAM" id="MobiDB-lite"/>
    </source>
</evidence>
<accession>A0A7J7NEL0</accession>
<feature type="region of interest" description="Disordered" evidence="1">
    <location>
        <begin position="25"/>
        <end position="55"/>
    </location>
</feature>
<feature type="compositionally biased region" description="Basic residues" evidence="1">
    <location>
        <begin position="25"/>
        <end position="35"/>
    </location>
</feature>